<dbReference type="Proteomes" id="UP000183947">
    <property type="component" value="Unassembled WGS sequence"/>
</dbReference>
<evidence type="ECO:0000313" key="2">
    <source>
        <dbReference type="Proteomes" id="UP000183947"/>
    </source>
</evidence>
<dbReference type="EMBL" id="FRAS01000037">
    <property type="protein sequence ID" value="SHM15227.1"/>
    <property type="molecule type" value="Genomic_DNA"/>
</dbReference>
<sequence>MNYFHDTLLAYGFRQVRENFYTREADAGRGGTVFGLTNEDDRPRKLLLWQAQRVLLQGDAVTLAALEQVLGRVLAPELPRKVA</sequence>
<reference evidence="2" key="1">
    <citation type="submission" date="2016-11" db="EMBL/GenBank/DDBJ databases">
        <authorList>
            <person name="Varghese N."/>
            <person name="Submissions S."/>
        </authorList>
    </citation>
    <scope>NUCLEOTIDE SEQUENCE [LARGE SCALE GENOMIC DNA]</scope>
    <source>
        <strain evidence="2">DSM 18569</strain>
    </source>
</reference>
<accession>A0A1M7GGZ1</accession>
<evidence type="ECO:0000313" key="1">
    <source>
        <dbReference type="EMBL" id="SHM15227.1"/>
    </source>
</evidence>
<organism evidence="1 2">
    <name type="scientific">Hymenobacter psychrotolerans DSM 18569</name>
    <dbReference type="NCBI Taxonomy" id="1121959"/>
    <lineage>
        <taxon>Bacteria</taxon>
        <taxon>Pseudomonadati</taxon>
        <taxon>Bacteroidota</taxon>
        <taxon>Cytophagia</taxon>
        <taxon>Cytophagales</taxon>
        <taxon>Hymenobacteraceae</taxon>
        <taxon>Hymenobacter</taxon>
    </lineage>
</organism>
<gene>
    <name evidence="1" type="ORF">SAMN02746009_04033</name>
</gene>
<dbReference type="AlphaFoldDB" id="A0A1M7GGZ1"/>
<keyword evidence="2" id="KW-1185">Reference proteome</keyword>
<dbReference type="RefSeq" id="WP_073288860.1">
    <property type="nucleotide sequence ID" value="NZ_FRAS01000037.1"/>
</dbReference>
<protein>
    <submittedName>
        <fullName evidence="1">Uncharacterized protein</fullName>
    </submittedName>
</protein>
<name>A0A1M7GGZ1_9BACT</name>
<dbReference type="OrthoDB" id="885693at2"/>
<dbReference type="STRING" id="1121959.SAMN02746009_04033"/>
<proteinExistence type="predicted"/>